<dbReference type="RefSeq" id="WP_229590860.1">
    <property type="nucleotide sequence ID" value="NZ_AP024485.1"/>
</dbReference>
<gene>
    <name evidence="2" type="ORF">PSDVSF_21050</name>
</gene>
<sequence>MYRYKDGSIKRMPPTTVEINGFLRSFAELTPEELDEAGYNEAVPLKRDAFTEYTTAWVKGDDLIYREEVVSAVVDEDARAEHDATQVRAERDRLLAESDWTQMADSPLDETARLAWADYRGELRNIPQQAAFPDAIQWPDSPVA</sequence>
<proteinExistence type="predicted"/>
<evidence type="ECO:0000313" key="3">
    <source>
        <dbReference type="Proteomes" id="UP001053296"/>
    </source>
</evidence>
<keyword evidence="3" id="KW-1185">Reference proteome</keyword>
<organism evidence="2 3">
    <name type="scientific">Pseudodesulfovibrio sediminis</name>
    <dbReference type="NCBI Taxonomy" id="2810563"/>
    <lineage>
        <taxon>Bacteria</taxon>
        <taxon>Pseudomonadati</taxon>
        <taxon>Thermodesulfobacteriota</taxon>
        <taxon>Desulfovibrionia</taxon>
        <taxon>Desulfovibrionales</taxon>
        <taxon>Desulfovibrionaceae</taxon>
    </lineage>
</organism>
<accession>A0ABM7P7A5</accession>
<evidence type="ECO:0000259" key="1">
    <source>
        <dbReference type="Pfam" id="PF16778"/>
    </source>
</evidence>
<evidence type="ECO:0000313" key="2">
    <source>
        <dbReference type="EMBL" id="BCS88863.1"/>
    </source>
</evidence>
<reference evidence="2" key="1">
    <citation type="journal article" date="2022" name="Arch. Microbiol.">
        <title>Pseudodesulfovibrio sediminis sp. nov., a mesophilic and neutrophilic sulfate-reducing bacterium isolated from sediment of a brackish lake.</title>
        <authorList>
            <person name="Takahashi A."/>
            <person name="Kojima H."/>
            <person name="Watanabe M."/>
            <person name="Fukui M."/>
        </authorList>
    </citation>
    <scope>NUCLEOTIDE SEQUENCE</scope>
    <source>
        <strain evidence="2">SF6</strain>
    </source>
</reference>
<feature type="domain" description="Phage tail assembly chaperone-like" evidence="1">
    <location>
        <begin position="85"/>
        <end position="142"/>
    </location>
</feature>
<dbReference type="EMBL" id="AP024485">
    <property type="protein sequence ID" value="BCS88863.1"/>
    <property type="molecule type" value="Genomic_DNA"/>
</dbReference>
<dbReference type="Gene3D" id="6.10.140.1310">
    <property type="match status" value="1"/>
</dbReference>
<protein>
    <recommendedName>
        <fullName evidence="1">Phage tail assembly chaperone-like domain-containing protein</fullName>
    </recommendedName>
</protein>
<dbReference type="Proteomes" id="UP001053296">
    <property type="component" value="Chromosome"/>
</dbReference>
<name>A0ABM7P7A5_9BACT</name>
<dbReference type="InterPro" id="IPR031893">
    <property type="entry name" value="Phage_tail_APC"/>
</dbReference>
<dbReference type="Pfam" id="PF16778">
    <property type="entry name" value="Phage_tail_APC"/>
    <property type="match status" value="1"/>
</dbReference>